<accession>A0A2H3DIQ5</accession>
<dbReference type="Proteomes" id="UP000217790">
    <property type="component" value="Unassembled WGS sequence"/>
</dbReference>
<keyword evidence="2" id="KW-1185">Reference proteome</keyword>
<evidence type="ECO:0000313" key="2">
    <source>
        <dbReference type="Proteomes" id="UP000217790"/>
    </source>
</evidence>
<evidence type="ECO:0008006" key="3">
    <source>
        <dbReference type="Google" id="ProtNLM"/>
    </source>
</evidence>
<organism evidence="1 2">
    <name type="scientific">Armillaria gallica</name>
    <name type="common">Bulbous honey fungus</name>
    <name type="synonym">Armillaria bulbosa</name>
    <dbReference type="NCBI Taxonomy" id="47427"/>
    <lineage>
        <taxon>Eukaryota</taxon>
        <taxon>Fungi</taxon>
        <taxon>Dikarya</taxon>
        <taxon>Basidiomycota</taxon>
        <taxon>Agaricomycotina</taxon>
        <taxon>Agaricomycetes</taxon>
        <taxon>Agaricomycetidae</taxon>
        <taxon>Agaricales</taxon>
        <taxon>Marasmiineae</taxon>
        <taxon>Physalacriaceae</taxon>
        <taxon>Armillaria</taxon>
    </lineage>
</organism>
<evidence type="ECO:0000313" key="1">
    <source>
        <dbReference type="EMBL" id="PBK88967.1"/>
    </source>
</evidence>
<protein>
    <recommendedName>
        <fullName evidence="3">HNH nuclease domain-containing protein</fullName>
    </recommendedName>
</protein>
<dbReference type="EMBL" id="KZ293670">
    <property type="protein sequence ID" value="PBK88967.1"/>
    <property type="molecule type" value="Genomic_DNA"/>
</dbReference>
<dbReference type="OMA" id="WIHRLEN"/>
<gene>
    <name evidence="1" type="ORF">ARMGADRAFT_1167751</name>
</gene>
<sequence>MNSLCMVSIGIFGIHMKELDGAGIHRLENILTLSPSLHDFFNQLALWLEAVDNQPKTYTVVSTISGVLERLPRRTVTFTTPDPEALPLPNPAYLAIHAASCRVARLSGAADYVEELLREEEEVRERIERMGILAKDGTSMDFFERCMAAV</sequence>
<name>A0A2H3DIQ5_ARMGA</name>
<proteinExistence type="predicted"/>
<dbReference type="InParanoid" id="A0A2H3DIQ5"/>
<dbReference type="OrthoDB" id="2104739at2759"/>
<dbReference type="AlphaFoldDB" id="A0A2H3DIQ5"/>
<reference evidence="2" key="1">
    <citation type="journal article" date="2017" name="Nat. Ecol. Evol.">
        <title>Genome expansion and lineage-specific genetic innovations in the forest pathogenic fungi Armillaria.</title>
        <authorList>
            <person name="Sipos G."/>
            <person name="Prasanna A.N."/>
            <person name="Walter M.C."/>
            <person name="O'Connor E."/>
            <person name="Balint B."/>
            <person name="Krizsan K."/>
            <person name="Kiss B."/>
            <person name="Hess J."/>
            <person name="Varga T."/>
            <person name="Slot J."/>
            <person name="Riley R."/>
            <person name="Boka B."/>
            <person name="Rigling D."/>
            <person name="Barry K."/>
            <person name="Lee J."/>
            <person name="Mihaltcheva S."/>
            <person name="LaButti K."/>
            <person name="Lipzen A."/>
            <person name="Waldron R."/>
            <person name="Moloney N.M."/>
            <person name="Sperisen C."/>
            <person name="Kredics L."/>
            <person name="Vagvoelgyi C."/>
            <person name="Patrignani A."/>
            <person name="Fitzpatrick D."/>
            <person name="Nagy I."/>
            <person name="Doyle S."/>
            <person name="Anderson J.B."/>
            <person name="Grigoriev I.V."/>
            <person name="Gueldener U."/>
            <person name="Muensterkoetter M."/>
            <person name="Nagy L.G."/>
        </authorList>
    </citation>
    <scope>NUCLEOTIDE SEQUENCE [LARGE SCALE GENOMIC DNA]</scope>
    <source>
        <strain evidence="2">Ar21-2</strain>
    </source>
</reference>
<dbReference type="STRING" id="47427.A0A2H3DIQ5"/>